<proteinExistence type="inferred from homology"/>
<dbReference type="InterPro" id="IPR000425">
    <property type="entry name" value="MIP"/>
</dbReference>
<name>A0A6M0QQZ7_9RHOB</name>
<gene>
    <name evidence="8" type="ORF">G4Z14_05645</name>
</gene>
<evidence type="ECO:0000256" key="6">
    <source>
        <dbReference type="RuleBase" id="RU000477"/>
    </source>
</evidence>
<dbReference type="InterPro" id="IPR023271">
    <property type="entry name" value="Aquaporin-like"/>
</dbReference>
<accession>A0A6M0QQZ7</accession>
<evidence type="ECO:0000313" key="8">
    <source>
        <dbReference type="EMBL" id="NEY89776.1"/>
    </source>
</evidence>
<evidence type="ECO:0000256" key="4">
    <source>
        <dbReference type="ARBA" id="ARBA00022989"/>
    </source>
</evidence>
<reference evidence="8 9" key="1">
    <citation type="submission" date="2020-02" db="EMBL/GenBank/DDBJ databases">
        <authorList>
            <person name="Chen W.-M."/>
        </authorList>
    </citation>
    <scope>NUCLEOTIDE SEQUENCE [LARGE SCALE GENOMIC DNA]</scope>
    <source>
        <strain evidence="8 9">KMS-5</strain>
    </source>
</reference>
<evidence type="ECO:0000256" key="7">
    <source>
        <dbReference type="SAM" id="Phobius"/>
    </source>
</evidence>
<dbReference type="PANTHER" id="PTHR45724">
    <property type="entry name" value="AQUAPORIN NIP2-1"/>
    <property type="match status" value="1"/>
</dbReference>
<feature type="transmembrane region" description="Helical" evidence="7">
    <location>
        <begin position="154"/>
        <end position="175"/>
    </location>
</feature>
<comment type="subcellular location">
    <subcellularLocation>
        <location evidence="1">Membrane</location>
        <topology evidence="1">Multi-pass membrane protein</topology>
    </subcellularLocation>
</comment>
<feature type="transmembrane region" description="Helical" evidence="7">
    <location>
        <begin position="195"/>
        <end position="215"/>
    </location>
</feature>
<evidence type="ECO:0000256" key="2">
    <source>
        <dbReference type="ARBA" id="ARBA00022448"/>
    </source>
</evidence>
<dbReference type="GO" id="GO:0016020">
    <property type="term" value="C:membrane"/>
    <property type="evidence" value="ECO:0007669"/>
    <property type="project" value="UniProtKB-SubCell"/>
</dbReference>
<dbReference type="AlphaFoldDB" id="A0A6M0QQZ7"/>
<evidence type="ECO:0000256" key="5">
    <source>
        <dbReference type="ARBA" id="ARBA00023136"/>
    </source>
</evidence>
<comment type="similarity">
    <text evidence="6">Belongs to the MIP/aquaporin (TC 1.A.8) family.</text>
</comment>
<dbReference type="Proteomes" id="UP000477782">
    <property type="component" value="Unassembled WGS sequence"/>
</dbReference>
<dbReference type="Pfam" id="PF00230">
    <property type="entry name" value="MIP"/>
    <property type="match status" value="1"/>
</dbReference>
<comment type="caution">
    <text evidence="8">The sequence shown here is derived from an EMBL/GenBank/DDBJ whole genome shotgun (WGS) entry which is preliminary data.</text>
</comment>
<dbReference type="Gene3D" id="1.20.1080.10">
    <property type="entry name" value="Glycerol uptake facilitator protein"/>
    <property type="match status" value="2"/>
</dbReference>
<keyword evidence="9" id="KW-1185">Reference proteome</keyword>
<keyword evidence="4 7" id="KW-1133">Transmembrane helix</keyword>
<keyword evidence="2 6" id="KW-0813">Transport</keyword>
<feature type="transmembrane region" description="Helical" evidence="7">
    <location>
        <begin position="124"/>
        <end position="142"/>
    </location>
</feature>
<keyword evidence="5 7" id="KW-0472">Membrane</keyword>
<protein>
    <submittedName>
        <fullName evidence="8">Aquaporin family protein</fullName>
    </submittedName>
</protein>
<feature type="transmembrane region" description="Helical" evidence="7">
    <location>
        <begin position="35"/>
        <end position="60"/>
    </location>
</feature>
<dbReference type="SUPFAM" id="SSF81338">
    <property type="entry name" value="Aquaporin-like"/>
    <property type="match status" value="1"/>
</dbReference>
<evidence type="ECO:0000256" key="3">
    <source>
        <dbReference type="ARBA" id="ARBA00022692"/>
    </source>
</evidence>
<sequence length="227" mass="22539">MGAGMLRKLVAEALGTAGLMAAVTGSTLMGERLAAGAATGLLVSSLVTGGALVVLLTLLIPVSGGHLNPAVTLMAGLRREIAVPAALAYGAAQVLGAVAGVATAHLMFDLPAFTLSTLPRDLPSLWLSEAIATAGLIFVILGGSAARGPVPALVGAYIAAAFWFTASTGFANPAMTIARTLTDSAAGLRPQDLPAYLLAQVAGALAGYALGHWLFGKEKPPGLADGG</sequence>
<dbReference type="GO" id="GO:0015267">
    <property type="term" value="F:channel activity"/>
    <property type="evidence" value="ECO:0007669"/>
    <property type="project" value="InterPro"/>
</dbReference>
<dbReference type="InterPro" id="IPR034294">
    <property type="entry name" value="Aquaporin_transptr"/>
</dbReference>
<evidence type="ECO:0000313" key="9">
    <source>
        <dbReference type="Proteomes" id="UP000477782"/>
    </source>
</evidence>
<keyword evidence="3 6" id="KW-0812">Transmembrane</keyword>
<dbReference type="EMBL" id="JAAIVJ010000002">
    <property type="protein sequence ID" value="NEY89776.1"/>
    <property type="molecule type" value="Genomic_DNA"/>
</dbReference>
<organism evidence="8 9">
    <name type="scientific">Tabrizicola oligotrophica</name>
    <dbReference type="NCBI Taxonomy" id="2710650"/>
    <lineage>
        <taxon>Bacteria</taxon>
        <taxon>Pseudomonadati</taxon>
        <taxon>Pseudomonadota</taxon>
        <taxon>Alphaproteobacteria</taxon>
        <taxon>Rhodobacterales</taxon>
        <taxon>Paracoccaceae</taxon>
        <taxon>Tabrizicola</taxon>
    </lineage>
</organism>
<evidence type="ECO:0000256" key="1">
    <source>
        <dbReference type="ARBA" id="ARBA00004141"/>
    </source>
</evidence>
<feature type="transmembrane region" description="Helical" evidence="7">
    <location>
        <begin position="81"/>
        <end position="104"/>
    </location>
</feature>
<dbReference type="PRINTS" id="PR00783">
    <property type="entry name" value="MINTRINSICP"/>
</dbReference>
<dbReference type="PANTHER" id="PTHR45724:SF13">
    <property type="entry name" value="AQUAPORIN NIP1-1-RELATED"/>
    <property type="match status" value="1"/>
</dbReference>